<dbReference type="Pfam" id="PF24365">
    <property type="entry name" value="DUF7521"/>
    <property type="match status" value="1"/>
</dbReference>
<organism evidence="2 3">
    <name type="scientific">Natrinema halophilum</name>
    <dbReference type="NCBI Taxonomy" id="1699371"/>
    <lineage>
        <taxon>Archaea</taxon>
        <taxon>Methanobacteriati</taxon>
        <taxon>Methanobacteriota</taxon>
        <taxon>Stenosarchaea group</taxon>
        <taxon>Halobacteria</taxon>
        <taxon>Halobacteriales</taxon>
        <taxon>Natrialbaceae</taxon>
        <taxon>Natrinema</taxon>
    </lineage>
</organism>
<dbReference type="AlphaFoldDB" id="A0A7D5KL74"/>
<protein>
    <submittedName>
        <fullName evidence="2">Uncharacterized protein</fullName>
    </submittedName>
</protein>
<keyword evidence="3" id="KW-1185">Reference proteome</keyword>
<feature type="transmembrane region" description="Helical" evidence="1">
    <location>
        <begin position="53"/>
        <end position="76"/>
    </location>
</feature>
<dbReference type="GeneID" id="56033947"/>
<dbReference type="EMBL" id="CP058601">
    <property type="protein sequence ID" value="QLG51199.1"/>
    <property type="molecule type" value="Genomic_DNA"/>
</dbReference>
<name>A0A7D5KL74_9EURY</name>
<evidence type="ECO:0000256" key="1">
    <source>
        <dbReference type="SAM" id="Phobius"/>
    </source>
</evidence>
<gene>
    <name evidence="2" type="ORF">HYG82_11610</name>
</gene>
<dbReference type="Proteomes" id="UP000509241">
    <property type="component" value="Chromosome"/>
</dbReference>
<dbReference type="OrthoDB" id="221164at2157"/>
<proteinExistence type="predicted"/>
<accession>A0A7D5KL74</accession>
<evidence type="ECO:0000313" key="3">
    <source>
        <dbReference type="Proteomes" id="UP000509241"/>
    </source>
</evidence>
<sequence>MGPPPLQLWDASLPPEWIATFVQATDVLSALIGLFIAYQAYRGYRRNDSRPMLFIAVGFALALAVPFLLLLLYVALPFVSEPIAAVLGQCSQVTGLLTILYALRMPS</sequence>
<reference evidence="2 3" key="1">
    <citation type="submission" date="2020-07" db="EMBL/GenBank/DDBJ databases">
        <authorList>
            <person name="Cui H."/>
        </authorList>
    </citation>
    <scope>NUCLEOTIDE SEQUENCE [LARGE SCALE GENOMIC DNA]</scope>
    <source>
        <strain evidence="2 3">YPL8</strain>
    </source>
</reference>
<keyword evidence="1" id="KW-1133">Transmembrane helix</keyword>
<feature type="transmembrane region" description="Helical" evidence="1">
    <location>
        <begin position="20"/>
        <end position="41"/>
    </location>
</feature>
<feature type="transmembrane region" description="Helical" evidence="1">
    <location>
        <begin position="82"/>
        <end position="103"/>
    </location>
</feature>
<keyword evidence="1" id="KW-0472">Membrane</keyword>
<keyword evidence="1" id="KW-0812">Transmembrane</keyword>
<dbReference type="InterPro" id="IPR055943">
    <property type="entry name" value="DUF7521"/>
</dbReference>
<evidence type="ECO:0000313" key="2">
    <source>
        <dbReference type="EMBL" id="QLG51199.1"/>
    </source>
</evidence>
<dbReference type="RefSeq" id="WP_179264478.1">
    <property type="nucleotide sequence ID" value="NZ_CP058601.1"/>
</dbReference>
<dbReference type="KEGG" id="haly:HYG82_11610"/>